<gene>
    <name evidence="1" type="ORF">HPULCUR_007467</name>
</gene>
<organism evidence="1 2">
    <name type="scientific">Helicostylum pulchrum</name>
    <dbReference type="NCBI Taxonomy" id="562976"/>
    <lineage>
        <taxon>Eukaryota</taxon>
        <taxon>Fungi</taxon>
        <taxon>Fungi incertae sedis</taxon>
        <taxon>Mucoromycota</taxon>
        <taxon>Mucoromycotina</taxon>
        <taxon>Mucoromycetes</taxon>
        <taxon>Mucorales</taxon>
        <taxon>Mucorineae</taxon>
        <taxon>Mucoraceae</taxon>
        <taxon>Helicostylum</taxon>
    </lineage>
</organism>
<keyword evidence="2" id="KW-1185">Reference proteome</keyword>
<proteinExistence type="predicted"/>
<protein>
    <submittedName>
        <fullName evidence="1">Uncharacterized protein</fullName>
    </submittedName>
</protein>
<sequence>MTLSPKEILAPPRSGITPDVSYADAVAKNKKFITTTKRSLIDQQPIILEPTANIDSQIIQSRVWRHSLYQNGYILEISKIKDLSDYSSNFHGVKFFGKPTERYMELYPNNDIPEKFKTEGIFYEHLNTRLIPCKALEDIPLIEKTRNH</sequence>
<evidence type="ECO:0000313" key="2">
    <source>
        <dbReference type="Proteomes" id="UP001476247"/>
    </source>
</evidence>
<accession>A0ABP9Y4V5</accession>
<reference evidence="1 2" key="1">
    <citation type="submission" date="2024-04" db="EMBL/GenBank/DDBJ databases">
        <title>genome sequences of Mucor flavus KT1a and Helicostylum pulchrum KT1b strains isolation_sourced from the surface of a dry-aged beef.</title>
        <authorList>
            <person name="Toyotome T."/>
            <person name="Hosono M."/>
            <person name="Torimaru M."/>
            <person name="Fukuda K."/>
            <person name="Mikami N."/>
        </authorList>
    </citation>
    <scope>NUCLEOTIDE SEQUENCE [LARGE SCALE GENOMIC DNA]</scope>
    <source>
        <strain evidence="1 2">KT1b</strain>
    </source>
</reference>
<comment type="caution">
    <text evidence="1">The sequence shown here is derived from an EMBL/GenBank/DDBJ whole genome shotgun (WGS) entry which is preliminary data.</text>
</comment>
<evidence type="ECO:0000313" key="1">
    <source>
        <dbReference type="EMBL" id="GAA5802007.1"/>
    </source>
</evidence>
<dbReference type="EMBL" id="BAABUJ010000021">
    <property type="protein sequence ID" value="GAA5802007.1"/>
    <property type="molecule type" value="Genomic_DNA"/>
</dbReference>
<dbReference type="Proteomes" id="UP001476247">
    <property type="component" value="Unassembled WGS sequence"/>
</dbReference>
<name>A0ABP9Y4V5_9FUNG</name>